<keyword evidence="5 7" id="KW-0413">Isomerase</keyword>
<dbReference type="GO" id="GO:0008767">
    <property type="term" value="F:UDP-galactopyranose mutase activity"/>
    <property type="evidence" value="ECO:0007669"/>
    <property type="project" value="UniProtKB-EC"/>
</dbReference>
<dbReference type="EMBL" id="DVGB01000057">
    <property type="protein sequence ID" value="HIR01514.1"/>
    <property type="molecule type" value="Genomic_DNA"/>
</dbReference>
<comment type="cofactor">
    <cofactor evidence="1">
        <name>FAD</name>
        <dbReference type="ChEBI" id="CHEBI:57692"/>
    </cofactor>
</comment>
<protein>
    <submittedName>
        <fullName evidence="7">UDP-galactopyranose mutase</fullName>
        <ecNumber evidence="7">5.4.99.9</ecNumber>
    </submittedName>
</protein>
<dbReference type="EC" id="5.4.99.9" evidence="7"/>
<evidence type="ECO:0000256" key="5">
    <source>
        <dbReference type="ARBA" id="ARBA00023235"/>
    </source>
</evidence>
<dbReference type="Gene3D" id="3.40.50.720">
    <property type="entry name" value="NAD(P)-binding Rossmann-like Domain"/>
    <property type="match status" value="3"/>
</dbReference>
<evidence type="ECO:0000256" key="3">
    <source>
        <dbReference type="ARBA" id="ARBA00022630"/>
    </source>
</evidence>
<evidence type="ECO:0000259" key="6">
    <source>
        <dbReference type="Pfam" id="PF03275"/>
    </source>
</evidence>
<dbReference type="NCBIfam" id="TIGR00031">
    <property type="entry name" value="UDP-GALP_mutase"/>
    <property type="match status" value="1"/>
</dbReference>
<reference evidence="7" key="1">
    <citation type="submission" date="2020-10" db="EMBL/GenBank/DDBJ databases">
        <authorList>
            <person name="Gilroy R."/>
        </authorList>
    </citation>
    <scope>NUCLEOTIDE SEQUENCE</scope>
    <source>
        <strain evidence="7">ChiGjej1B1-2707</strain>
    </source>
</reference>
<organism evidence="7 8">
    <name type="scientific">Candidatus Aveggerthella stercoripullorum</name>
    <dbReference type="NCBI Taxonomy" id="2840688"/>
    <lineage>
        <taxon>Bacteria</taxon>
        <taxon>Bacillati</taxon>
        <taxon>Actinomycetota</taxon>
        <taxon>Coriobacteriia</taxon>
        <taxon>Eggerthellales</taxon>
        <taxon>Eggerthellaceae</taxon>
        <taxon>Eggerthellaceae incertae sedis</taxon>
        <taxon>Candidatus Aveggerthella</taxon>
    </lineage>
</organism>
<comment type="similarity">
    <text evidence="2">Belongs to the UDP-galactopyranose/dTDP-fucopyranose mutase family.</text>
</comment>
<dbReference type="Proteomes" id="UP000824261">
    <property type="component" value="Unassembled WGS sequence"/>
</dbReference>
<dbReference type="SUPFAM" id="SSF51971">
    <property type="entry name" value="Nucleotide-binding domain"/>
    <property type="match status" value="1"/>
</dbReference>
<dbReference type="PANTHER" id="PTHR21197">
    <property type="entry name" value="UDP-GALACTOPYRANOSE MUTASE"/>
    <property type="match status" value="1"/>
</dbReference>
<proteinExistence type="inferred from homology"/>
<evidence type="ECO:0000256" key="1">
    <source>
        <dbReference type="ARBA" id="ARBA00001974"/>
    </source>
</evidence>
<keyword evidence="4" id="KW-0274">FAD</keyword>
<evidence type="ECO:0000256" key="4">
    <source>
        <dbReference type="ARBA" id="ARBA00022827"/>
    </source>
</evidence>
<evidence type="ECO:0000313" key="8">
    <source>
        <dbReference type="Proteomes" id="UP000824261"/>
    </source>
</evidence>
<name>A0A9D1A0F6_9ACTN</name>
<dbReference type="GO" id="GO:0050660">
    <property type="term" value="F:flavin adenine dinucleotide binding"/>
    <property type="evidence" value="ECO:0007669"/>
    <property type="project" value="TreeGrafter"/>
</dbReference>
<keyword evidence="3" id="KW-0285">Flavoprotein</keyword>
<dbReference type="InterPro" id="IPR015899">
    <property type="entry name" value="UDP-GalPyranose_mutase_C"/>
</dbReference>
<feature type="domain" description="UDP-galactopyranose mutase C-terminal" evidence="6">
    <location>
        <begin position="166"/>
        <end position="385"/>
    </location>
</feature>
<dbReference type="Pfam" id="PF03275">
    <property type="entry name" value="GLF"/>
    <property type="match status" value="1"/>
</dbReference>
<dbReference type="PANTHER" id="PTHR21197:SF0">
    <property type="entry name" value="UDP-GALACTOPYRANOSE MUTASE"/>
    <property type="match status" value="1"/>
</dbReference>
<dbReference type="Pfam" id="PF13450">
    <property type="entry name" value="NAD_binding_8"/>
    <property type="match status" value="1"/>
</dbReference>
<accession>A0A9D1A0F6</accession>
<dbReference type="InterPro" id="IPR004379">
    <property type="entry name" value="UDP-GALP_mutase"/>
</dbReference>
<reference evidence="7" key="2">
    <citation type="journal article" date="2021" name="PeerJ">
        <title>Extensive microbial diversity within the chicken gut microbiome revealed by metagenomics and culture.</title>
        <authorList>
            <person name="Gilroy R."/>
            <person name="Ravi A."/>
            <person name="Getino M."/>
            <person name="Pursley I."/>
            <person name="Horton D.L."/>
            <person name="Alikhan N.F."/>
            <person name="Baker D."/>
            <person name="Gharbi K."/>
            <person name="Hall N."/>
            <person name="Watson M."/>
            <person name="Adriaenssens E.M."/>
            <person name="Foster-Nyarko E."/>
            <person name="Jarju S."/>
            <person name="Secka A."/>
            <person name="Antonio M."/>
            <person name="Oren A."/>
            <person name="Chaudhuri R.R."/>
            <person name="La Ragione R."/>
            <person name="Hildebrand F."/>
            <person name="Pallen M.J."/>
        </authorList>
    </citation>
    <scope>NUCLEOTIDE SEQUENCE</scope>
    <source>
        <strain evidence="7">ChiGjej1B1-2707</strain>
    </source>
</reference>
<evidence type="ECO:0000256" key="2">
    <source>
        <dbReference type="ARBA" id="ARBA00009321"/>
    </source>
</evidence>
<evidence type="ECO:0000313" key="7">
    <source>
        <dbReference type="EMBL" id="HIR01514.1"/>
    </source>
</evidence>
<dbReference type="SUPFAM" id="SSF54373">
    <property type="entry name" value="FAD-linked reductases, C-terminal domain"/>
    <property type="match status" value="1"/>
</dbReference>
<sequence>MAVRYRSYLEVGPRDFDAVVVGAGLAGSVVARELAERAGMRVLVLEKRPRIGGNLSDGYNDDGILVHHYGPHVFHTSDERVIAYLKRFARWRPYEHRVLANWYGTYLPVPFNRTSLEIAFGHDRSRELFARLCEVFGEGAEITVGELLSCDDDGLREVGEFVYKNVFSYYSEKQWGVPADEVDERIIGRVPVRISNDDRYFTDSFQGVPVEGYTCFFESLLGHDNITVCLDMEAENAFDLVFESREATSPLSSIKVKDRTFTGPIVYTGPLDELFLSRFGRLPYRSIDFAFETIEREHVLPCGTVNFTVTEDYTRMTEFTWLTGQHSQRTTVVREYPCAYEDAYTQVPCYPIINEANLAHYEQYRSFTVTLPNFHPMGRLAEYRYYDMDAVVARALQLADQLCDNNAI</sequence>
<gene>
    <name evidence="7" type="primary">glf</name>
    <name evidence="7" type="ORF">IAA69_04550</name>
</gene>
<comment type="caution">
    <text evidence="7">The sequence shown here is derived from an EMBL/GenBank/DDBJ whole genome shotgun (WGS) entry which is preliminary data.</text>
</comment>
<dbReference type="GO" id="GO:0005829">
    <property type="term" value="C:cytosol"/>
    <property type="evidence" value="ECO:0007669"/>
    <property type="project" value="TreeGrafter"/>
</dbReference>
<dbReference type="AlphaFoldDB" id="A0A9D1A0F6"/>